<keyword evidence="3" id="KW-0677">Repeat</keyword>
<evidence type="ECO:0000259" key="12">
    <source>
        <dbReference type="PROSITE" id="PS51745"/>
    </source>
</evidence>
<dbReference type="OMA" id="IEMATCH"/>
<feature type="compositionally biased region" description="Acidic residues" evidence="9">
    <location>
        <begin position="455"/>
        <end position="473"/>
    </location>
</feature>
<name>L8GY70_ACACF</name>
<proteinExistence type="predicted"/>
<dbReference type="VEuPathDB" id="AmoebaDB:ACA1_369310"/>
<feature type="repeat" description="WD" evidence="7">
    <location>
        <begin position="1193"/>
        <end position="1234"/>
    </location>
</feature>
<dbReference type="PANTHER" id="PTHR48016">
    <property type="entry name" value="MAP KINASE KINASE KINASE SSK2-RELATED-RELATED"/>
    <property type="match status" value="1"/>
</dbReference>
<feature type="region of interest" description="Disordered" evidence="9">
    <location>
        <begin position="810"/>
        <end position="834"/>
    </location>
</feature>
<dbReference type="Pfam" id="PF00069">
    <property type="entry name" value="Pkinase"/>
    <property type="match status" value="1"/>
</dbReference>
<dbReference type="InterPro" id="IPR017441">
    <property type="entry name" value="Protein_kinase_ATP_BS"/>
</dbReference>
<dbReference type="GO" id="GO:0004672">
    <property type="term" value="F:protein kinase activity"/>
    <property type="evidence" value="ECO:0007669"/>
    <property type="project" value="InterPro"/>
</dbReference>
<dbReference type="PRINTS" id="PR00320">
    <property type="entry name" value="GPROTEINBRPT"/>
</dbReference>
<dbReference type="InterPro" id="IPR020472">
    <property type="entry name" value="WD40_PAC1"/>
</dbReference>
<feature type="compositionally biased region" description="Acidic residues" evidence="9">
    <location>
        <begin position="279"/>
        <end position="295"/>
    </location>
</feature>
<dbReference type="Pfam" id="PF00400">
    <property type="entry name" value="WD40"/>
    <property type="match status" value="7"/>
</dbReference>
<dbReference type="InterPro" id="IPR000270">
    <property type="entry name" value="PB1_dom"/>
</dbReference>
<dbReference type="PROSITE" id="PS00678">
    <property type="entry name" value="WD_REPEATS_1"/>
    <property type="match status" value="4"/>
</dbReference>
<dbReference type="KEGG" id="acan:ACA1_369310"/>
<feature type="binding site" evidence="8">
    <location>
        <position position="881"/>
    </location>
    <ligand>
        <name>ATP</name>
        <dbReference type="ChEBI" id="CHEBI:30616"/>
    </ligand>
</feature>
<keyword evidence="2" id="KW-0808">Transferase</keyword>
<feature type="compositionally biased region" description="Low complexity" evidence="9">
    <location>
        <begin position="99"/>
        <end position="122"/>
    </location>
</feature>
<feature type="compositionally biased region" description="Basic residues" evidence="9">
    <location>
        <begin position="815"/>
        <end position="832"/>
    </location>
</feature>
<dbReference type="PROSITE" id="PS00107">
    <property type="entry name" value="PROTEIN_KINASE_ATP"/>
    <property type="match status" value="1"/>
</dbReference>
<dbReference type="SUPFAM" id="SSF81383">
    <property type="entry name" value="F-box domain"/>
    <property type="match status" value="1"/>
</dbReference>
<dbReference type="Gene3D" id="2.130.10.10">
    <property type="entry name" value="YVTN repeat-like/Quinoprotein amine dehydrogenase"/>
    <property type="match status" value="3"/>
</dbReference>
<evidence type="ECO:0000313" key="13">
    <source>
        <dbReference type="EMBL" id="ELR18199.1"/>
    </source>
</evidence>
<feature type="domain" description="PB1" evidence="12">
    <location>
        <begin position="5"/>
        <end position="86"/>
    </location>
</feature>
<dbReference type="SUPFAM" id="SSF50978">
    <property type="entry name" value="WD40 repeat-like"/>
    <property type="match status" value="1"/>
</dbReference>
<evidence type="ECO:0000256" key="1">
    <source>
        <dbReference type="ARBA" id="ARBA00022574"/>
    </source>
</evidence>
<feature type="repeat" description="WD" evidence="7">
    <location>
        <begin position="1436"/>
        <end position="1458"/>
    </location>
</feature>
<dbReference type="InterPro" id="IPR001680">
    <property type="entry name" value="WD40_rpt"/>
</dbReference>
<feature type="repeat" description="WD" evidence="7">
    <location>
        <begin position="1324"/>
        <end position="1363"/>
    </location>
</feature>
<dbReference type="PROSITE" id="PS00108">
    <property type="entry name" value="PROTEIN_KINASE_ST"/>
    <property type="match status" value="1"/>
</dbReference>
<feature type="compositionally biased region" description="Basic and acidic residues" evidence="9">
    <location>
        <begin position="255"/>
        <end position="278"/>
    </location>
</feature>
<dbReference type="SUPFAM" id="SSF54277">
    <property type="entry name" value="CAD &amp; PB1 domains"/>
    <property type="match status" value="1"/>
</dbReference>
<feature type="domain" description="Protein kinase" evidence="10">
    <location>
        <begin position="853"/>
        <end position="1118"/>
    </location>
</feature>
<dbReference type="PANTHER" id="PTHR48016:SF56">
    <property type="entry name" value="MAPKK KINASE"/>
    <property type="match status" value="1"/>
</dbReference>
<feature type="compositionally biased region" description="Low complexity" evidence="9">
    <location>
        <begin position="431"/>
        <end position="446"/>
    </location>
</feature>
<gene>
    <name evidence="13" type="ORF">ACA1_369310</name>
</gene>
<accession>L8GY70</accession>
<dbReference type="PROSITE" id="PS50181">
    <property type="entry name" value="FBOX"/>
    <property type="match status" value="1"/>
</dbReference>
<sequence>MVHLATRLKCFFGEEISVLTVPSDIKYRHLKAKIEEIFGEGVAIHKYEDHVGDLITVHSKHDVREAFTLYAKAIRKQSKRDAVEPYLKLHLAREPNPSPNNTGPGTGTATPGTTPPSGATTPGPGGSGGGEATSAPVHRRQSSREKEKDREAREERGGGGLLGANGYNRPISKSSPVLPSRMALSKSPPKSPPESPTSQQRRRSWGRHGPPLPRKEPASSSGGSSGGGSPAGKKRSSGKERGLEKKEKRRKKRISWKDAKGKLIEQRRGDDGDNHREESEGEGEGGGGEQEEGEEYAGGAALRRELSGSGGSNSSSGGRGRSFIRRLTPTNKKKIERTKSADDKDEVARSEVGDDIRKRDRDAGAGGSETETETTTDDDDVERLVSPQTTSGETESHDDDDDVRSVDGANGEGEKFEGGEGSLDGVYAALAEEASTESGSESSTEQSETEHGGEGEEEEGEAFDDDDDSEGEGEGDRRPRRKQQPTVYSPLVQHLPSGSPPVVPAHEPLSATKRMKLTIQTDMEELNWDVPAKALGSSRGRSNSDSSVINPPPATHTPPGMSPRSSFSEFSTQPLLTSAEYADYINAVPIHMRPSQPPALSSPDSHLPSFPGSPNPNVPLVTPSGIGLPPILFPPDLASPTSHLPSVDLGSGHLTFTGTLPIAISAPPAVGGVVESPATLTRSVSPPPPIVLPAIVSSSAATDPPPLSSPTSHLPSSVFSDEYFPSLDEPLVDELTASVIEGLVPFRTPPKSSILRDVNDPLEEILDGEQPLGGGGGTIIIGQQPGEQPHASEAVQDMVGDAAAALLAKSTKSDRAKRKGKKKRKLGGKAKKTSSSGKITLAGYCEDWSKVNWQPGIKLGSGAFGVVYVGLREDGAMFAVKQIVLRPDDDASAATSKEIEVMKGIHHDNIVQYLGTLVKDNILNIFMEYVPGGSLSSLVSFYGALKEPTIRRYTKQILHGLVYLHKSGIVHRDIKGANILVDPSGKVKLADFGCSKKFSNATVGTANYKSIVGTPWWMAPEVFRSTGYGRAADIWSLGCTIIEMATCHPPWSECTNMVATLFKISHTDQLPDIPAASSGGLGRPDRRKQIQSLASLITSTAGVFRLPKTLALHIFSFLPARDIDSLAQVCKYWSLLAMELWEQRCSRWPCKAMKSVKVRNGNRGKGPNWRRLYIEGDERERRVRSASVAVTTLKGHHKSVFAVQLLDSPNRIASGSEDKRLRFWEFTKGKWRLAHSAKAHTEGIYSLNFDSRNDNKLLMSGSVDKSIRIWDVTKYKNVRTITAAHEWGVTGLQYDSSNGILASSALDGTIKLWNVETGKNVATLRGHTRGVYCCACRDNLVVSGSVDETVRLWDKRDGSCIAVLKGHSDDVTSVQLDAQADNVVSGSGDATIRCWDIGTGECWNTWSEETATAARSPQEGSNKHWVWGVDLTANHVFSASQDKTIKIWDFTTGACLRTLAGEEGHQGSVQALVAGRDRLVSAAKDATVKVWQFEGLRF</sequence>
<organism evidence="13 14">
    <name type="scientific">Acanthamoeba castellanii (strain ATCC 30010 / Neff)</name>
    <dbReference type="NCBI Taxonomy" id="1257118"/>
    <lineage>
        <taxon>Eukaryota</taxon>
        <taxon>Amoebozoa</taxon>
        <taxon>Discosea</taxon>
        <taxon>Longamoebia</taxon>
        <taxon>Centramoebida</taxon>
        <taxon>Acanthamoebidae</taxon>
        <taxon>Acanthamoeba</taxon>
    </lineage>
</organism>
<evidence type="ECO:0000256" key="7">
    <source>
        <dbReference type="PROSITE-ProRule" id="PRU00221"/>
    </source>
</evidence>
<keyword evidence="14" id="KW-1185">Reference proteome</keyword>
<feature type="compositionally biased region" description="Basic and acidic residues" evidence="9">
    <location>
        <begin position="142"/>
        <end position="157"/>
    </location>
</feature>
<dbReference type="GeneID" id="14918860"/>
<dbReference type="SMART" id="SM00220">
    <property type="entry name" value="S_TKc"/>
    <property type="match status" value="1"/>
</dbReference>
<dbReference type="STRING" id="1257118.L8GY70"/>
<dbReference type="CDD" id="cd00200">
    <property type="entry name" value="WD40"/>
    <property type="match status" value="1"/>
</dbReference>
<dbReference type="InterPro" id="IPR001810">
    <property type="entry name" value="F-box_dom"/>
</dbReference>
<feature type="repeat" description="WD" evidence="7">
    <location>
        <begin position="1282"/>
        <end position="1323"/>
    </location>
</feature>
<dbReference type="CDD" id="cd09917">
    <property type="entry name" value="F-box_SF"/>
    <property type="match status" value="1"/>
</dbReference>
<evidence type="ECO:0000259" key="10">
    <source>
        <dbReference type="PROSITE" id="PS50011"/>
    </source>
</evidence>
<dbReference type="OrthoDB" id="266718at2759"/>
<dbReference type="CDD" id="cd06606">
    <property type="entry name" value="STKc_MAPKKK"/>
    <property type="match status" value="1"/>
</dbReference>
<evidence type="ECO:0000313" key="14">
    <source>
        <dbReference type="Proteomes" id="UP000011083"/>
    </source>
</evidence>
<dbReference type="EMBL" id="KB007960">
    <property type="protein sequence ID" value="ELR18199.1"/>
    <property type="molecule type" value="Genomic_DNA"/>
</dbReference>
<feature type="region of interest" description="Disordered" evidence="9">
    <location>
        <begin position="91"/>
        <end position="508"/>
    </location>
</feature>
<evidence type="ECO:0000256" key="9">
    <source>
        <dbReference type="SAM" id="MobiDB-lite"/>
    </source>
</evidence>
<dbReference type="InterPro" id="IPR053793">
    <property type="entry name" value="PB1-like"/>
</dbReference>
<dbReference type="InterPro" id="IPR008271">
    <property type="entry name" value="Ser/Thr_kinase_AS"/>
</dbReference>
<dbReference type="SUPFAM" id="SSF56112">
    <property type="entry name" value="Protein kinase-like (PK-like)"/>
    <property type="match status" value="1"/>
</dbReference>
<feature type="compositionally biased region" description="Basic and acidic residues" evidence="9">
    <location>
        <begin position="337"/>
        <end position="363"/>
    </location>
</feature>
<dbReference type="Proteomes" id="UP000011083">
    <property type="component" value="Unassembled WGS sequence"/>
</dbReference>
<dbReference type="InterPro" id="IPR019775">
    <property type="entry name" value="WD40_repeat_CS"/>
</dbReference>
<dbReference type="PROSITE" id="PS51745">
    <property type="entry name" value="PB1"/>
    <property type="match status" value="1"/>
</dbReference>
<evidence type="ECO:0000256" key="6">
    <source>
        <dbReference type="ARBA" id="ARBA00022840"/>
    </source>
</evidence>
<dbReference type="Gene3D" id="3.10.20.90">
    <property type="entry name" value="Phosphatidylinositol 3-kinase Catalytic Subunit, Chain A, domain 1"/>
    <property type="match status" value="1"/>
</dbReference>
<dbReference type="RefSeq" id="XP_004340219.1">
    <property type="nucleotide sequence ID" value="XM_004340171.1"/>
</dbReference>
<feature type="region of interest" description="Disordered" evidence="9">
    <location>
        <begin position="534"/>
        <end position="570"/>
    </location>
</feature>
<dbReference type="Pfam" id="PF12937">
    <property type="entry name" value="F-box-like"/>
    <property type="match status" value="1"/>
</dbReference>
<protein>
    <submittedName>
        <fullName evidence="13">Protein kinase domain containing protein</fullName>
    </submittedName>
</protein>
<dbReference type="InterPro" id="IPR036322">
    <property type="entry name" value="WD40_repeat_dom_sf"/>
</dbReference>
<dbReference type="InterPro" id="IPR011009">
    <property type="entry name" value="Kinase-like_dom_sf"/>
</dbReference>
<feature type="region of interest" description="Disordered" evidence="9">
    <location>
        <begin position="595"/>
        <end position="614"/>
    </location>
</feature>
<keyword evidence="5 13" id="KW-0418">Kinase</keyword>
<evidence type="ECO:0000259" key="11">
    <source>
        <dbReference type="PROSITE" id="PS50181"/>
    </source>
</evidence>
<reference evidence="13 14" key="1">
    <citation type="journal article" date="2013" name="Genome Biol.">
        <title>Genome of Acanthamoeba castellanii highlights extensive lateral gene transfer and early evolution of tyrosine kinase signaling.</title>
        <authorList>
            <person name="Clarke M."/>
            <person name="Lohan A.J."/>
            <person name="Liu B."/>
            <person name="Lagkouvardos I."/>
            <person name="Roy S."/>
            <person name="Zafar N."/>
            <person name="Bertelli C."/>
            <person name="Schilde C."/>
            <person name="Kianianmomeni A."/>
            <person name="Burglin T.R."/>
            <person name="Frech C."/>
            <person name="Turcotte B."/>
            <person name="Kopec K.O."/>
            <person name="Synnott J.M."/>
            <person name="Choo C."/>
            <person name="Paponov I."/>
            <person name="Finkler A."/>
            <person name="Soon Heng Tan C."/>
            <person name="Hutchins A.P."/>
            <person name="Weinmeier T."/>
            <person name="Rattei T."/>
            <person name="Chu J.S."/>
            <person name="Gimenez G."/>
            <person name="Irimia M."/>
            <person name="Rigden D.J."/>
            <person name="Fitzpatrick D.A."/>
            <person name="Lorenzo-Morales J."/>
            <person name="Bateman A."/>
            <person name="Chiu C.H."/>
            <person name="Tang P."/>
            <person name="Hegemann P."/>
            <person name="Fromm H."/>
            <person name="Raoult D."/>
            <person name="Greub G."/>
            <person name="Miranda-Saavedra D."/>
            <person name="Chen N."/>
            <person name="Nash P."/>
            <person name="Ginger M.L."/>
            <person name="Horn M."/>
            <person name="Schaap P."/>
            <person name="Caler L."/>
            <person name="Loftus B."/>
        </authorList>
    </citation>
    <scope>NUCLEOTIDE SEQUENCE [LARGE SCALE GENOMIC DNA]</scope>
    <source>
        <strain evidence="13 14">Neff</strain>
    </source>
</reference>
<evidence type="ECO:0000256" key="5">
    <source>
        <dbReference type="ARBA" id="ARBA00022777"/>
    </source>
</evidence>
<evidence type="ECO:0000256" key="8">
    <source>
        <dbReference type="PROSITE-ProRule" id="PRU10141"/>
    </source>
</evidence>
<keyword evidence="1 7" id="KW-0853">WD repeat</keyword>
<dbReference type="PROSITE" id="PS50294">
    <property type="entry name" value="WD_REPEATS_REGION"/>
    <property type="match status" value="6"/>
</dbReference>
<evidence type="ECO:0000256" key="3">
    <source>
        <dbReference type="ARBA" id="ARBA00022737"/>
    </source>
</evidence>
<feature type="compositionally biased region" description="Low complexity" evidence="9">
    <location>
        <begin position="536"/>
        <end position="547"/>
    </location>
</feature>
<feature type="compositionally biased region" description="Acidic residues" evidence="9">
    <location>
        <begin position="370"/>
        <end position="381"/>
    </location>
</feature>
<dbReference type="PROSITE" id="PS50082">
    <property type="entry name" value="WD_REPEATS_2"/>
    <property type="match status" value="7"/>
</dbReference>
<dbReference type="Gene3D" id="1.10.510.10">
    <property type="entry name" value="Transferase(Phosphotransferase) domain 1"/>
    <property type="match status" value="1"/>
</dbReference>
<dbReference type="SMART" id="SM00320">
    <property type="entry name" value="WD40"/>
    <property type="match status" value="7"/>
</dbReference>
<dbReference type="InterPro" id="IPR036047">
    <property type="entry name" value="F-box-like_dom_sf"/>
</dbReference>
<dbReference type="InterPro" id="IPR015943">
    <property type="entry name" value="WD40/YVTN_repeat-like_dom_sf"/>
</dbReference>
<feature type="repeat" description="WD" evidence="7">
    <location>
        <begin position="1462"/>
        <end position="1498"/>
    </location>
</feature>
<dbReference type="SMART" id="SM00666">
    <property type="entry name" value="PB1"/>
    <property type="match status" value="1"/>
</dbReference>
<keyword evidence="6 8" id="KW-0067">ATP-binding</keyword>
<feature type="compositionally biased region" description="Basic and acidic residues" evidence="9">
    <location>
        <begin position="237"/>
        <end position="246"/>
    </location>
</feature>
<dbReference type="Pfam" id="PF00564">
    <property type="entry name" value="PB1"/>
    <property type="match status" value="1"/>
</dbReference>
<dbReference type="InterPro" id="IPR000719">
    <property type="entry name" value="Prot_kinase_dom"/>
</dbReference>
<keyword evidence="4 8" id="KW-0547">Nucleotide-binding</keyword>
<feature type="repeat" description="WD" evidence="7">
    <location>
        <begin position="1364"/>
        <end position="1405"/>
    </location>
</feature>
<dbReference type="Gene3D" id="1.20.1280.50">
    <property type="match status" value="1"/>
</dbReference>
<evidence type="ECO:0000256" key="4">
    <source>
        <dbReference type="ARBA" id="ARBA00022741"/>
    </source>
</evidence>
<feature type="repeat" description="WD" evidence="7">
    <location>
        <begin position="1237"/>
        <end position="1280"/>
    </location>
</feature>
<dbReference type="CDD" id="cd05992">
    <property type="entry name" value="PB1"/>
    <property type="match status" value="1"/>
</dbReference>
<dbReference type="GO" id="GO:0005524">
    <property type="term" value="F:ATP binding"/>
    <property type="evidence" value="ECO:0007669"/>
    <property type="project" value="UniProtKB-UniRule"/>
</dbReference>
<evidence type="ECO:0000256" key="2">
    <source>
        <dbReference type="ARBA" id="ARBA00022679"/>
    </source>
</evidence>
<dbReference type="PROSITE" id="PS50011">
    <property type="entry name" value="PROTEIN_KINASE_DOM"/>
    <property type="match status" value="1"/>
</dbReference>
<dbReference type="InterPro" id="IPR050538">
    <property type="entry name" value="MAP_kinase_kinase_kinase"/>
</dbReference>
<feature type="domain" description="F-box" evidence="11">
    <location>
        <begin position="1100"/>
        <end position="1144"/>
    </location>
</feature>